<evidence type="ECO:0000259" key="3">
    <source>
        <dbReference type="SMART" id="SM00228"/>
    </source>
</evidence>
<dbReference type="Proteomes" id="UP000006591">
    <property type="component" value="Chromosome 2"/>
</dbReference>
<feature type="domain" description="PDZ" evidence="3">
    <location>
        <begin position="866"/>
        <end position="935"/>
    </location>
</feature>
<dbReference type="EnsemblPlants" id="ONIVA02G32710.1">
    <property type="protein sequence ID" value="ONIVA02G32710.1"/>
    <property type="gene ID" value="ONIVA02G32710"/>
</dbReference>
<organism evidence="4">
    <name type="scientific">Oryza nivara</name>
    <name type="common">Indian wild rice</name>
    <name type="synonym">Oryza sativa f. spontanea</name>
    <dbReference type="NCBI Taxonomy" id="4536"/>
    <lineage>
        <taxon>Eukaryota</taxon>
        <taxon>Viridiplantae</taxon>
        <taxon>Streptophyta</taxon>
        <taxon>Embryophyta</taxon>
        <taxon>Tracheophyta</taxon>
        <taxon>Spermatophyta</taxon>
        <taxon>Magnoliopsida</taxon>
        <taxon>Liliopsida</taxon>
        <taxon>Poales</taxon>
        <taxon>Poaceae</taxon>
        <taxon>BOP clade</taxon>
        <taxon>Oryzoideae</taxon>
        <taxon>Oryzeae</taxon>
        <taxon>Oryzinae</taxon>
        <taxon>Oryza</taxon>
    </lineage>
</organism>
<reference evidence="4" key="2">
    <citation type="submission" date="2018-04" db="EMBL/GenBank/DDBJ databases">
        <title>OnivRS2 (Oryza nivara Reference Sequence Version 2).</title>
        <authorList>
            <person name="Zhang J."/>
            <person name="Kudrna D."/>
            <person name="Lee S."/>
            <person name="Talag J."/>
            <person name="Rajasekar S."/>
            <person name="Welchert J."/>
            <person name="Hsing Y.-I."/>
            <person name="Wing R.A."/>
        </authorList>
    </citation>
    <scope>NUCLEOTIDE SEQUENCE [LARGE SCALE GENOMIC DNA]</scope>
    <source>
        <strain evidence="4">SL10</strain>
    </source>
</reference>
<feature type="region of interest" description="Disordered" evidence="2">
    <location>
        <begin position="536"/>
        <end position="555"/>
    </location>
</feature>
<dbReference type="PANTHER" id="PTHR46366:SF1">
    <property type="entry name" value="PDZ DOMAIN-CONTAINING PROTEIN C1685.05"/>
    <property type="match status" value="1"/>
</dbReference>
<dbReference type="InterPro" id="IPR036034">
    <property type="entry name" value="PDZ_sf"/>
</dbReference>
<feature type="compositionally biased region" description="Basic and acidic residues" evidence="2">
    <location>
        <begin position="545"/>
        <end position="555"/>
    </location>
</feature>
<dbReference type="InterPro" id="IPR025926">
    <property type="entry name" value="PDZ-like_dom"/>
</dbReference>
<reference evidence="4" key="1">
    <citation type="submission" date="2015-04" db="UniProtKB">
        <authorList>
            <consortium name="EnsemblPlants"/>
        </authorList>
    </citation>
    <scope>IDENTIFICATION</scope>
    <source>
        <strain evidence="4">SL10</strain>
    </source>
</reference>
<dbReference type="GO" id="GO:0006508">
    <property type="term" value="P:proteolysis"/>
    <property type="evidence" value="ECO:0007669"/>
    <property type="project" value="InterPro"/>
</dbReference>
<dbReference type="eggNOG" id="KOG1421">
    <property type="taxonomic scope" value="Eukaryota"/>
</dbReference>
<dbReference type="Pfam" id="PF13365">
    <property type="entry name" value="Trypsin_2"/>
    <property type="match status" value="1"/>
</dbReference>
<dbReference type="AlphaFoldDB" id="A0A0E0GC31"/>
<dbReference type="Gene3D" id="2.30.42.10">
    <property type="match status" value="3"/>
</dbReference>
<keyword evidence="5" id="KW-1185">Reference proteome</keyword>
<dbReference type="InterPro" id="IPR001478">
    <property type="entry name" value="PDZ"/>
</dbReference>
<evidence type="ECO:0000256" key="2">
    <source>
        <dbReference type="SAM" id="MobiDB-lite"/>
    </source>
</evidence>
<dbReference type="Gramene" id="ONIVA02G32710.1">
    <property type="protein sequence ID" value="ONIVA02G32710.1"/>
    <property type="gene ID" value="ONIVA02G32710"/>
</dbReference>
<dbReference type="SUPFAM" id="SSF50156">
    <property type="entry name" value="PDZ domain-like"/>
    <property type="match status" value="3"/>
</dbReference>
<accession>A0A0E0GC31</accession>
<dbReference type="Gene3D" id="2.40.10.10">
    <property type="entry name" value="Trypsin-like serine proteases"/>
    <property type="match status" value="2"/>
</dbReference>
<dbReference type="STRING" id="4536.A0A0E0GC31"/>
<name>A0A0E0GC31_ORYNI</name>
<evidence type="ECO:0000313" key="5">
    <source>
        <dbReference type="Proteomes" id="UP000006591"/>
    </source>
</evidence>
<dbReference type="SMART" id="SM00228">
    <property type="entry name" value="PDZ"/>
    <property type="match status" value="3"/>
</dbReference>
<dbReference type="SUPFAM" id="SSF50494">
    <property type="entry name" value="Trypsin-like serine proteases"/>
    <property type="match status" value="1"/>
</dbReference>
<dbReference type="GO" id="GO:0004252">
    <property type="term" value="F:serine-type endopeptidase activity"/>
    <property type="evidence" value="ECO:0007669"/>
    <property type="project" value="InterPro"/>
</dbReference>
<dbReference type="Pfam" id="PF13180">
    <property type="entry name" value="PDZ_2"/>
    <property type="match status" value="1"/>
</dbReference>
<protein>
    <recommendedName>
        <fullName evidence="3">PDZ domain-containing protein</fullName>
    </recommendedName>
</protein>
<dbReference type="InterPro" id="IPR043504">
    <property type="entry name" value="Peptidase_S1_PA_chymotrypsin"/>
</dbReference>
<proteinExistence type="inferred from homology"/>
<dbReference type="PRINTS" id="PR00834">
    <property type="entry name" value="PROTEASES2C"/>
</dbReference>
<evidence type="ECO:0000313" key="4">
    <source>
        <dbReference type="EnsemblPlants" id="ONIVA02G32710.1"/>
    </source>
</evidence>
<evidence type="ECO:0000256" key="1">
    <source>
        <dbReference type="ARBA" id="ARBA00010541"/>
    </source>
</evidence>
<dbReference type="InterPro" id="IPR001940">
    <property type="entry name" value="Peptidase_S1C"/>
</dbReference>
<dbReference type="Pfam" id="PF12812">
    <property type="entry name" value="PDZ_1"/>
    <property type="match status" value="2"/>
</dbReference>
<feature type="domain" description="PDZ" evidence="3">
    <location>
        <begin position="264"/>
        <end position="343"/>
    </location>
</feature>
<dbReference type="PANTHER" id="PTHR46366">
    <property type="entry name" value="PRO-APOPTOTIC SERINE PROTEASE NMA111"/>
    <property type="match status" value="1"/>
</dbReference>
<dbReference type="CDD" id="cd06786">
    <property type="entry name" value="cpPDZ1_ScNma111-like"/>
    <property type="match status" value="1"/>
</dbReference>
<sequence length="977" mass="107604">MESPAKEEAGGELAMEIESTVTAEDWRRALALVVPSVVVLRTTAPRAFDTEVAGASYATGFVVDKSRGIILTNRHVVKPGPVVAEAMFVNREEIPVYPLYRDPVHDFGFFRYDPGAIKFLKYDEILLAPEAASVGLEIRVVGNDSGEKVSILAGTLARLDREAPYYKKDGYNDFNTFYMQAASGTKGGSSGSPVVDCQGRAVALNAGSKSSSASAFFLPLERVVRALNLIRDSWEAFGSKPESDYIPRGTLQVTFQHKGFEETRRLGLRNETEQMVRLVSPSGETGMLVVDSVVPEGPAHKHLEPGDVLVRMNDEVVTQFLAMETLLDDSVGKEIDLQIERGGTPLTVKLEVEDLHSITPNHFLEVSGAVIHPLSYQQARNFRFKCGLVYVAEAGYMLSRASVPRHAIIKKLAGEDIENLGDLIACISKLSRGARVPLEYVKYTDRYRNKSVLVTIDRHEWYAPPQLYTRNDATGLWTAKSAIPPESPFIASAHHAGPIDANSNSVSSLPESSPMDLKCQHESENLTDGCIKTQTDDEINVDGSHSSEDSLVEKKRRRVDEEIAAEGTISSSGDLDEIKGGGLRHLSSVDGSDLARTISSNASLAEQVIEPALVMFEATSRKSIITNPCTAVNIGSADCPRYRAINMEVIELDTDFGSAFSGILTDEQGRVQALWASFSTQLKYGCSSSEDHQFVRGIPIYAISQVLEKIISGTPGPFRIINGVRRPIPFIRLLEVELYPTLLSKARSYGLSDSWVQALAKKDPVRRQVLRVKGCLAGSKAENLLEQGDMILAINKEPITCFLDIENACQKLDQSVDSDGVLNMTIFRQGKEIDLIVGTDVRDGNGTTRMVNWCGCIIQDPHSAVRALGFLPEEGHGVYVARWCHGSPVHRYGLYALQWIVEVNGKPTPDLETFIQVVKGLENGEFVRVRTVHLNGKPRVLTLKQDLHYWPTWELRFEPETSTWKRGIIKALQSTVA</sequence>
<dbReference type="OMA" id="FWGHCVF"/>
<dbReference type="HOGENOM" id="CLU_003212_1_1_1"/>
<comment type="similarity">
    <text evidence="1">Belongs to the peptidase S1C family.</text>
</comment>
<dbReference type="CDD" id="cd06787">
    <property type="entry name" value="cpPDZ_AthDEGP7-like"/>
    <property type="match status" value="1"/>
</dbReference>
<feature type="domain" description="PDZ" evidence="3">
    <location>
        <begin position="747"/>
        <end position="830"/>
    </location>
</feature>
<dbReference type="InterPro" id="IPR009003">
    <property type="entry name" value="Peptidase_S1_PA"/>
</dbReference>